<proteinExistence type="predicted"/>
<keyword evidence="1" id="KW-0812">Transmembrane</keyword>
<keyword evidence="1" id="KW-0472">Membrane</keyword>
<name>A0A392V966_9FABA</name>
<organism evidence="2 3">
    <name type="scientific">Trifolium medium</name>
    <dbReference type="NCBI Taxonomy" id="97028"/>
    <lineage>
        <taxon>Eukaryota</taxon>
        <taxon>Viridiplantae</taxon>
        <taxon>Streptophyta</taxon>
        <taxon>Embryophyta</taxon>
        <taxon>Tracheophyta</taxon>
        <taxon>Spermatophyta</taxon>
        <taxon>Magnoliopsida</taxon>
        <taxon>eudicotyledons</taxon>
        <taxon>Gunneridae</taxon>
        <taxon>Pentapetalae</taxon>
        <taxon>rosids</taxon>
        <taxon>fabids</taxon>
        <taxon>Fabales</taxon>
        <taxon>Fabaceae</taxon>
        <taxon>Papilionoideae</taxon>
        <taxon>50 kb inversion clade</taxon>
        <taxon>NPAAA clade</taxon>
        <taxon>Hologalegina</taxon>
        <taxon>IRL clade</taxon>
        <taxon>Trifolieae</taxon>
        <taxon>Trifolium</taxon>
    </lineage>
</organism>
<sequence length="34" mass="4087">VNVPDQSHARYLEGQVAWYTWKVVLDILWFLLLL</sequence>
<comment type="caution">
    <text evidence="2">The sequence shown here is derived from an EMBL/GenBank/DDBJ whole genome shotgun (WGS) entry which is preliminary data.</text>
</comment>
<protein>
    <submittedName>
        <fullName evidence="2">Structural maintenance-like chromosomes protein</fullName>
    </submittedName>
</protein>
<dbReference type="AlphaFoldDB" id="A0A392V966"/>
<reference evidence="2 3" key="1">
    <citation type="journal article" date="2018" name="Front. Plant Sci.">
        <title>Red Clover (Trifolium pratense) and Zigzag Clover (T. medium) - A Picture of Genomic Similarities and Differences.</title>
        <authorList>
            <person name="Dluhosova J."/>
            <person name="Istvanek J."/>
            <person name="Nedelnik J."/>
            <person name="Repkova J."/>
        </authorList>
    </citation>
    <scope>NUCLEOTIDE SEQUENCE [LARGE SCALE GENOMIC DNA]</scope>
    <source>
        <strain evidence="3">cv. 10/8</strain>
        <tissue evidence="2">Leaf</tissue>
    </source>
</reference>
<accession>A0A392V966</accession>
<dbReference type="Proteomes" id="UP000265520">
    <property type="component" value="Unassembled WGS sequence"/>
</dbReference>
<keyword evidence="1" id="KW-1133">Transmembrane helix</keyword>
<feature type="transmembrane region" description="Helical" evidence="1">
    <location>
        <begin position="16"/>
        <end position="33"/>
    </location>
</feature>
<keyword evidence="3" id="KW-1185">Reference proteome</keyword>
<evidence type="ECO:0000313" key="2">
    <source>
        <dbReference type="EMBL" id="MCI84856.1"/>
    </source>
</evidence>
<dbReference type="EMBL" id="LXQA011100844">
    <property type="protein sequence ID" value="MCI84856.1"/>
    <property type="molecule type" value="Genomic_DNA"/>
</dbReference>
<evidence type="ECO:0000313" key="3">
    <source>
        <dbReference type="Proteomes" id="UP000265520"/>
    </source>
</evidence>
<evidence type="ECO:0000256" key="1">
    <source>
        <dbReference type="SAM" id="Phobius"/>
    </source>
</evidence>
<feature type="non-terminal residue" evidence="2">
    <location>
        <position position="1"/>
    </location>
</feature>